<evidence type="ECO:0000313" key="2">
    <source>
        <dbReference type="Proteomes" id="UP000054771"/>
    </source>
</evidence>
<proteinExistence type="predicted"/>
<dbReference type="AlphaFoldDB" id="A0A0U5GWC0"/>
<reference evidence="2" key="1">
    <citation type="journal article" date="2016" name="Genome Announc.">
        <title>Draft genome sequences of fungus Aspergillus calidoustus.</title>
        <authorList>
            <person name="Horn F."/>
            <person name="Linde J."/>
            <person name="Mattern D.J."/>
            <person name="Walther G."/>
            <person name="Guthke R."/>
            <person name="Scherlach K."/>
            <person name="Martin K."/>
            <person name="Brakhage A.A."/>
            <person name="Petzke L."/>
            <person name="Valiante V."/>
        </authorList>
    </citation>
    <scope>NUCLEOTIDE SEQUENCE [LARGE SCALE GENOMIC DNA]</scope>
    <source>
        <strain evidence="2">SF006504</strain>
    </source>
</reference>
<keyword evidence="2" id="KW-1185">Reference proteome</keyword>
<protein>
    <submittedName>
        <fullName evidence="1">Uncharacterized protein</fullName>
    </submittedName>
</protein>
<name>A0A0U5GWC0_ASPCI</name>
<gene>
    <name evidence="1" type="ORF">ASPCAL09368</name>
</gene>
<organism evidence="1 2">
    <name type="scientific">Aspergillus calidoustus</name>
    <dbReference type="NCBI Taxonomy" id="454130"/>
    <lineage>
        <taxon>Eukaryota</taxon>
        <taxon>Fungi</taxon>
        <taxon>Dikarya</taxon>
        <taxon>Ascomycota</taxon>
        <taxon>Pezizomycotina</taxon>
        <taxon>Eurotiomycetes</taxon>
        <taxon>Eurotiomycetidae</taxon>
        <taxon>Eurotiales</taxon>
        <taxon>Aspergillaceae</taxon>
        <taxon>Aspergillus</taxon>
        <taxon>Aspergillus subgen. Nidulantes</taxon>
    </lineage>
</organism>
<accession>A0A0U5GWC0</accession>
<dbReference type="EMBL" id="CDMC01000007">
    <property type="protein sequence ID" value="CEN62737.1"/>
    <property type="molecule type" value="Genomic_DNA"/>
</dbReference>
<dbReference type="OrthoDB" id="3643156at2759"/>
<sequence length="297" mass="33141">MRSLAEDARQFHGLGPTVDCTHEPTQTFHPPLFLLEWWRAIRAWFHTNPDPPSDPYQPDRWVDAVADTLASIKSDILDVFDSPGPDRVFTTWPDFEAGTGSVYRVRFRLACRRAGLDHLDGEIASYHALGYDGIVVDDDQDEDGAPAGPRAMLVISYSAASLGVTLNIRDGGTVWPRRLVESPELGAARNSEATYWQSVKLLLEEVIQDEPVDHILLLGPRAYDADLIRAVRNVVEHHENINSSILERYRGVDSDMRDENLPVFTTARQAAAVARDIITARSCVVDEKATSEVHSEL</sequence>
<dbReference type="Proteomes" id="UP000054771">
    <property type="component" value="Unassembled WGS sequence"/>
</dbReference>
<evidence type="ECO:0000313" key="1">
    <source>
        <dbReference type="EMBL" id="CEN62737.1"/>
    </source>
</evidence>